<dbReference type="RefSeq" id="WP_226180877.1">
    <property type="nucleotide sequence ID" value="NZ_JAJADR010000021.1"/>
</dbReference>
<organism evidence="5 6">
    <name type="scientific">Hymenobacter lucidus</name>
    <dbReference type="NCBI Taxonomy" id="2880930"/>
    <lineage>
        <taxon>Bacteria</taxon>
        <taxon>Pseudomonadati</taxon>
        <taxon>Bacteroidota</taxon>
        <taxon>Cytophagia</taxon>
        <taxon>Cytophagales</taxon>
        <taxon>Hymenobacteraceae</taxon>
        <taxon>Hymenobacter</taxon>
    </lineage>
</organism>
<comment type="cofactor">
    <cofactor evidence="1">
        <name>pantetheine 4'-phosphate</name>
        <dbReference type="ChEBI" id="CHEBI:47942"/>
    </cofactor>
</comment>
<accession>A0ABS8AZK9</accession>
<dbReference type="Gene3D" id="1.10.1200.10">
    <property type="entry name" value="ACP-like"/>
    <property type="match status" value="1"/>
</dbReference>
<dbReference type="Gene3D" id="3.40.50.980">
    <property type="match status" value="2"/>
</dbReference>
<dbReference type="PANTHER" id="PTHR45527:SF1">
    <property type="entry name" value="FATTY ACID SYNTHASE"/>
    <property type="match status" value="1"/>
</dbReference>
<dbReference type="InterPro" id="IPR010071">
    <property type="entry name" value="AA_adenyl_dom"/>
</dbReference>
<dbReference type="SMART" id="SM00823">
    <property type="entry name" value="PKS_PP"/>
    <property type="match status" value="1"/>
</dbReference>
<feature type="non-terminal residue" evidence="5">
    <location>
        <position position="1"/>
    </location>
</feature>
<dbReference type="InterPro" id="IPR009081">
    <property type="entry name" value="PP-bd_ACP"/>
</dbReference>
<reference evidence="5" key="1">
    <citation type="submission" date="2021-10" db="EMBL/GenBank/DDBJ databases">
        <authorList>
            <person name="Dean J.D."/>
            <person name="Kim M.K."/>
            <person name="Newey C.N."/>
            <person name="Stoker T.S."/>
            <person name="Thompson D.W."/>
            <person name="Grose J.H."/>
        </authorList>
    </citation>
    <scope>NUCLEOTIDE SEQUENCE</scope>
    <source>
        <strain evidence="5">BT178</strain>
    </source>
</reference>
<dbReference type="Gene3D" id="2.30.38.10">
    <property type="entry name" value="Luciferase, Domain 3"/>
    <property type="match status" value="1"/>
</dbReference>
<dbReference type="InterPro" id="IPR020845">
    <property type="entry name" value="AMP-binding_CS"/>
</dbReference>
<dbReference type="Pfam" id="PF00501">
    <property type="entry name" value="AMP-binding"/>
    <property type="match status" value="1"/>
</dbReference>
<keyword evidence="2" id="KW-0596">Phosphopantetheine</keyword>
<sequence length="815" mass="87103">EEREELLVGFQGEALPGGDAMAAGAEAGTVLDLLAAQVATQPTRAAVVTASGTLSYAALEARANQLAHALQRDYGLRPGQLVGLLAERGPQALIGVWAILKAGGAYVPLDPDYPAARRQFLLSDAAPAVLLTQTDYLFELGDYAGAVFALDVQLDELDTPPTAPVLAPALGAQSPAYVIYTSGSTGQPKGVLVTHGNLLHATRARLATYSGVEAFLLLSSLAFDSSVAGLFGTLGAGGTLLLPPAAALGDVPSLAQWARQQGVTHLLTVPSYYQLLLAEFAQVPNALRQVIVAGEACPLSLVERHQQAPALQQCTLFNEYGPTEATVWSTVHAYGRDEPVRATIGRPIAGTQVLVLDAARRLVPVGVAGELCVAGPGLAQGYLHQPELTADKFVAHPFAPGQRLYRTGDVARWQAQGTLEFLGRGDHQVKIRGYRLELGEVERALLTHPQLVETVVVARPGAGEASSLELVAYVVSPAGVELTAGELQAYLSQRLPAHAVPAQFVALAQLPRTVHGKVDAGQLPDPQAQRLGTGVAYQAARTAVEALLVGIYEQVLGRTPIGIEEDFFALGGDSIKSIQIVSRLRQGGYAVAIQDILLYPRIAALAARVQPVSRQSEQGLITGPVPLGPIQHWFFGLHLAAPHHFNQSVLLRSRGPVVEKGLRASLDQLVLHHDALRTVFAQEAETGQWQQQTRGKEQGYGWQVLPYEAASFAAECDRIQASLDLGTGPLLQAALFRDPAGQQDRLLLVCHHLVIDGVSWRVVLEDLSTLYGQYRQGVALSLPAKTDAFQYWQQQQQAYAQSSALAQQLPYWQHV</sequence>
<evidence type="ECO:0000313" key="5">
    <source>
        <dbReference type="EMBL" id="MCB2411225.1"/>
    </source>
</evidence>
<dbReference type="Pfam" id="PF00550">
    <property type="entry name" value="PP-binding"/>
    <property type="match status" value="1"/>
</dbReference>
<dbReference type="Gene3D" id="3.30.559.10">
    <property type="entry name" value="Chloramphenicol acetyltransferase-like domain"/>
    <property type="match status" value="1"/>
</dbReference>
<dbReference type="Gene3D" id="3.30.300.30">
    <property type="match status" value="1"/>
</dbReference>
<dbReference type="PANTHER" id="PTHR45527">
    <property type="entry name" value="NONRIBOSOMAL PEPTIDE SYNTHETASE"/>
    <property type="match status" value="1"/>
</dbReference>
<evidence type="ECO:0000256" key="2">
    <source>
        <dbReference type="ARBA" id="ARBA00022450"/>
    </source>
</evidence>
<dbReference type="InterPro" id="IPR023213">
    <property type="entry name" value="CAT-like_dom_sf"/>
</dbReference>
<dbReference type="Pfam" id="PF00668">
    <property type="entry name" value="Condensation"/>
    <property type="match status" value="1"/>
</dbReference>
<dbReference type="EMBL" id="JAJADR010000021">
    <property type="protein sequence ID" value="MCB2411225.1"/>
    <property type="molecule type" value="Genomic_DNA"/>
</dbReference>
<dbReference type="InterPro" id="IPR001242">
    <property type="entry name" value="Condensation_dom"/>
</dbReference>
<dbReference type="InterPro" id="IPR006162">
    <property type="entry name" value="Ppantetheine_attach_site"/>
</dbReference>
<dbReference type="PROSITE" id="PS00455">
    <property type="entry name" value="AMP_BINDING"/>
    <property type="match status" value="1"/>
</dbReference>
<dbReference type="SUPFAM" id="SSF56801">
    <property type="entry name" value="Acetyl-CoA synthetase-like"/>
    <property type="match status" value="1"/>
</dbReference>
<protein>
    <submittedName>
        <fullName evidence="5">Amino acid adenylation domain-containing protein</fullName>
    </submittedName>
</protein>
<dbReference type="NCBIfam" id="TIGR01733">
    <property type="entry name" value="AA-adenyl-dom"/>
    <property type="match status" value="1"/>
</dbReference>
<evidence type="ECO:0000313" key="6">
    <source>
        <dbReference type="Proteomes" id="UP001165296"/>
    </source>
</evidence>
<dbReference type="CDD" id="cd05930">
    <property type="entry name" value="A_NRPS"/>
    <property type="match status" value="1"/>
</dbReference>
<dbReference type="PROSITE" id="PS50075">
    <property type="entry name" value="CARRIER"/>
    <property type="match status" value="1"/>
</dbReference>
<dbReference type="SUPFAM" id="SSF47336">
    <property type="entry name" value="ACP-like"/>
    <property type="match status" value="1"/>
</dbReference>
<evidence type="ECO:0000256" key="3">
    <source>
        <dbReference type="ARBA" id="ARBA00022553"/>
    </source>
</evidence>
<dbReference type="InterPro" id="IPR000873">
    <property type="entry name" value="AMP-dep_synth/lig_dom"/>
</dbReference>
<dbReference type="SUPFAM" id="SSF52777">
    <property type="entry name" value="CoA-dependent acyltransferases"/>
    <property type="match status" value="1"/>
</dbReference>
<evidence type="ECO:0000259" key="4">
    <source>
        <dbReference type="PROSITE" id="PS50075"/>
    </source>
</evidence>
<evidence type="ECO:0000256" key="1">
    <source>
        <dbReference type="ARBA" id="ARBA00001957"/>
    </source>
</evidence>
<gene>
    <name evidence="5" type="ORF">LGH74_24785</name>
</gene>
<dbReference type="InterPro" id="IPR045851">
    <property type="entry name" value="AMP-bd_C_sf"/>
</dbReference>
<dbReference type="PROSITE" id="PS00012">
    <property type="entry name" value="PHOSPHOPANTETHEINE"/>
    <property type="match status" value="1"/>
</dbReference>
<dbReference type="Proteomes" id="UP001165296">
    <property type="component" value="Unassembled WGS sequence"/>
</dbReference>
<proteinExistence type="predicted"/>
<comment type="caution">
    <text evidence="5">The sequence shown here is derived from an EMBL/GenBank/DDBJ whole genome shotgun (WGS) entry which is preliminary data.</text>
</comment>
<dbReference type="InterPro" id="IPR020806">
    <property type="entry name" value="PKS_PP-bd"/>
</dbReference>
<feature type="domain" description="Carrier" evidence="4">
    <location>
        <begin position="539"/>
        <end position="613"/>
    </location>
</feature>
<feature type="non-terminal residue" evidence="5">
    <location>
        <position position="815"/>
    </location>
</feature>
<dbReference type="InterPro" id="IPR025110">
    <property type="entry name" value="AMP-bd_C"/>
</dbReference>
<dbReference type="Pfam" id="PF13193">
    <property type="entry name" value="AMP-binding_C"/>
    <property type="match status" value="1"/>
</dbReference>
<keyword evidence="3" id="KW-0597">Phosphoprotein</keyword>
<name>A0ABS8AZK9_9BACT</name>
<keyword evidence="6" id="KW-1185">Reference proteome</keyword>
<dbReference type="InterPro" id="IPR036736">
    <property type="entry name" value="ACP-like_sf"/>
</dbReference>